<dbReference type="Pfam" id="PF14608">
    <property type="entry name" value="zf-CCCH_2"/>
    <property type="match status" value="2"/>
</dbReference>
<evidence type="ECO:0000256" key="6">
    <source>
        <dbReference type="ARBA" id="ARBA00022833"/>
    </source>
</evidence>
<dbReference type="SMART" id="SM00356">
    <property type="entry name" value="ZnF_C3H1"/>
    <property type="match status" value="3"/>
</dbReference>
<dbReference type="InterPro" id="IPR000571">
    <property type="entry name" value="Znf_CCCH"/>
</dbReference>
<feature type="non-terminal residue" evidence="11">
    <location>
        <position position="147"/>
    </location>
</feature>
<keyword evidence="4" id="KW-0677">Repeat</keyword>
<evidence type="ECO:0000313" key="12">
    <source>
        <dbReference type="Proteomes" id="UP001190700"/>
    </source>
</evidence>
<organism evidence="11 12">
    <name type="scientific">Cymbomonas tetramitiformis</name>
    <dbReference type="NCBI Taxonomy" id="36881"/>
    <lineage>
        <taxon>Eukaryota</taxon>
        <taxon>Viridiplantae</taxon>
        <taxon>Chlorophyta</taxon>
        <taxon>Pyramimonadophyceae</taxon>
        <taxon>Pyramimonadales</taxon>
        <taxon>Pyramimonadaceae</taxon>
        <taxon>Cymbomonas</taxon>
    </lineage>
</organism>
<name>A0AAE0FK48_9CHLO</name>
<dbReference type="GO" id="GO:0003723">
    <property type="term" value="F:RNA binding"/>
    <property type="evidence" value="ECO:0007669"/>
    <property type="project" value="UniProtKB-KW"/>
</dbReference>
<evidence type="ECO:0000256" key="2">
    <source>
        <dbReference type="ARBA" id="ARBA00022664"/>
    </source>
</evidence>
<evidence type="ECO:0000256" key="5">
    <source>
        <dbReference type="ARBA" id="ARBA00022771"/>
    </source>
</evidence>
<feature type="domain" description="C3H1-type" evidence="10">
    <location>
        <begin position="33"/>
        <end position="60"/>
    </location>
</feature>
<comment type="subcellular location">
    <subcellularLocation>
        <location evidence="1">Nucleus</location>
    </subcellularLocation>
</comment>
<dbReference type="EMBL" id="LGRX02017010">
    <property type="protein sequence ID" value="KAK3261296.1"/>
    <property type="molecule type" value="Genomic_DNA"/>
</dbReference>
<feature type="domain" description="C3H1-type" evidence="10">
    <location>
        <begin position="92"/>
        <end position="114"/>
    </location>
</feature>
<keyword evidence="2" id="KW-0507">mRNA processing</keyword>
<evidence type="ECO:0000256" key="8">
    <source>
        <dbReference type="ARBA" id="ARBA00023242"/>
    </source>
</evidence>
<keyword evidence="3 9" id="KW-0479">Metal-binding</keyword>
<feature type="domain" description="C3H1-type" evidence="10">
    <location>
        <begin position="61"/>
        <end position="88"/>
    </location>
</feature>
<keyword evidence="8" id="KW-0539">Nucleus</keyword>
<dbReference type="PANTHER" id="PTHR23102">
    <property type="entry name" value="CLEAVAGE AND POLYADENYLATION SPECIFICITY FACTOR SUBUNIT 4-RELATED"/>
    <property type="match status" value="1"/>
</dbReference>
<evidence type="ECO:0000313" key="11">
    <source>
        <dbReference type="EMBL" id="KAK3261296.1"/>
    </source>
</evidence>
<feature type="zinc finger region" description="C3H1-type" evidence="9">
    <location>
        <begin position="61"/>
        <end position="88"/>
    </location>
</feature>
<dbReference type="FunFam" id="4.10.1000.10:FF:000017">
    <property type="entry name" value="Cleavage and polyadenylation specificity factor 30 kDa subunit"/>
    <property type="match status" value="1"/>
</dbReference>
<evidence type="ECO:0000256" key="4">
    <source>
        <dbReference type="ARBA" id="ARBA00022737"/>
    </source>
</evidence>
<dbReference type="InterPro" id="IPR045348">
    <property type="entry name" value="CPSF4/Yth1"/>
</dbReference>
<dbReference type="AlphaFoldDB" id="A0AAE0FK48"/>
<dbReference type="GO" id="GO:0005634">
    <property type="term" value="C:nucleus"/>
    <property type="evidence" value="ECO:0007669"/>
    <property type="project" value="UniProtKB-SubCell"/>
</dbReference>
<protein>
    <recommendedName>
        <fullName evidence="10">C3H1-type domain-containing protein</fullName>
    </recommendedName>
</protein>
<comment type="caution">
    <text evidence="11">The sequence shown here is derived from an EMBL/GenBank/DDBJ whole genome shotgun (WGS) entry which is preliminary data.</text>
</comment>
<evidence type="ECO:0000259" key="10">
    <source>
        <dbReference type="PROSITE" id="PS50103"/>
    </source>
</evidence>
<evidence type="ECO:0000256" key="3">
    <source>
        <dbReference type="ARBA" id="ARBA00022723"/>
    </source>
</evidence>
<evidence type="ECO:0000256" key="7">
    <source>
        <dbReference type="ARBA" id="ARBA00022884"/>
    </source>
</evidence>
<dbReference type="SUPFAM" id="SSF90229">
    <property type="entry name" value="CCCH zinc finger"/>
    <property type="match status" value="1"/>
</dbReference>
<feature type="zinc finger region" description="C3H1-type" evidence="9">
    <location>
        <begin position="92"/>
        <end position="114"/>
    </location>
</feature>
<keyword evidence="5 9" id="KW-0863">Zinc-finger</keyword>
<dbReference type="InterPro" id="IPR036855">
    <property type="entry name" value="Znf_CCCH_sf"/>
</dbReference>
<gene>
    <name evidence="11" type="ORF">CYMTET_29792</name>
</gene>
<dbReference type="PROSITE" id="PS50103">
    <property type="entry name" value="ZF_C3H1"/>
    <property type="match status" value="3"/>
</dbReference>
<keyword evidence="7" id="KW-0694">RNA-binding</keyword>
<evidence type="ECO:0000256" key="1">
    <source>
        <dbReference type="ARBA" id="ARBA00004123"/>
    </source>
</evidence>
<feature type="zinc finger region" description="C3H1-type" evidence="9">
    <location>
        <begin position="33"/>
        <end position="60"/>
    </location>
</feature>
<dbReference type="PANTHER" id="PTHR23102:SF24">
    <property type="entry name" value="CLEAVAGE AND POLYADENYLATION SPECIFICITY FACTOR SUBUNIT 4"/>
    <property type="match status" value="1"/>
</dbReference>
<keyword evidence="12" id="KW-1185">Reference proteome</keyword>
<dbReference type="GO" id="GO:0008270">
    <property type="term" value="F:zinc ion binding"/>
    <property type="evidence" value="ECO:0007669"/>
    <property type="project" value="UniProtKB-KW"/>
</dbReference>
<dbReference type="GO" id="GO:0006397">
    <property type="term" value="P:mRNA processing"/>
    <property type="evidence" value="ECO:0007669"/>
    <property type="project" value="UniProtKB-KW"/>
</dbReference>
<reference evidence="11 12" key="1">
    <citation type="journal article" date="2015" name="Genome Biol. Evol.">
        <title>Comparative Genomics of a Bacterivorous Green Alga Reveals Evolutionary Causalities and Consequences of Phago-Mixotrophic Mode of Nutrition.</title>
        <authorList>
            <person name="Burns J.A."/>
            <person name="Paasch A."/>
            <person name="Narechania A."/>
            <person name="Kim E."/>
        </authorList>
    </citation>
    <scope>NUCLEOTIDE SEQUENCE [LARGE SCALE GENOMIC DNA]</scope>
    <source>
        <strain evidence="11 12">PLY_AMNH</strain>
    </source>
</reference>
<dbReference type="Proteomes" id="UP001190700">
    <property type="component" value="Unassembled WGS sequence"/>
</dbReference>
<proteinExistence type="predicted"/>
<keyword evidence="6 9" id="KW-0862">Zinc</keyword>
<accession>A0AAE0FK48</accession>
<dbReference type="Pfam" id="PF00642">
    <property type="entry name" value="zf-CCCH"/>
    <property type="match status" value="1"/>
</dbReference>
<dbReference type="Gene3D" id="4.10.1000.10">
    <property type="entry name" value="Zinc finger, CCCH-type"/>
    <property type="match status" value="1"/>
</dbReference>
<sequence length="147" mass="17052">MGDETTFDFEGQLIRNETPPIMPPDLPPAMRKNFRQTVCRHWWRGLCMKGDSCGFLHQWEQSRMPICRFFAKMGECREPNCPFKHSSDDIKDCNMYKLGFCIHGSLCRYRHTPLEGPPPPPEQVARLGMPEGDMERCRLGMPEGDME</sequence>
<evidence type="ECO:0000256" key="9">
    <source>
        <dbReference type="PROSITE-ProRule" id="PRU00723"/>
    </source>
</evidence>